<feature type="repeat" description="WD" evidence="5">
    <location>
        <begin position="1227"/>
        <end position="1259"/>
    </location>
</feature>
<dbReference type="SUPFAM" id="SSF82171">
    <property type="entry name" value="DPP6 N-terminal domain-like"/>
    <property type="match status" value="1"/>
</dbReference>
<dbReference type="InterPro" id="IPR050630">
    <property type="entry name" value="WD_repeat_EMAP"/>
</dbReference>
<evidence type="ECO:0000313" key="9">
    <source>
        <dbReference type="Ensembl" id="ENSGMOP00000030612.1"/>
    </source>
</evidence>
<dbReference type="Gene3D" id="2.130.10.10">
    <property type="entry name" value="YVTN repeat-like/Quinoprotein amine dehydrogenase"/>
    <property type="match status" value="4"/>
</dbReference>
<evidence type="ECO:0000256" key="2">
    <source>
        <dbReference type="ARBA" id="ARBA00022574"/>
    </source>
</evidence>
<dbReference type="GO" id="GO:0008017">
    <property type="term" value="F:microtubule binding"/>
    <property type="evidence" value="ECO:0007669"/>
    <property type="project" value="TreeGrafter"/>
</dbReference>
<dbReference type="Proteomes" id="UP000694546">
    <property type="component" value="Chromosome 5"/>
</dbReference>
<keyword evidence="10" id="KW-1185">Reference proteome</keyword>
<dbReference type="Ensembl" id="ENSGMOT00000052646.1">
    <property type="protein sequence ID" value="ENSGMOP00000030612.1"/>
    <property type="gene ID" value="ENSGMOG00000015571.2"/>
</dbReference>
<dbReference type="PROSITE" id="PS50082">
    <property type="entry name" value="WD_REPEATS_2"/>
    <property type="match status" value="4"/>
</dbReference>
<dbReference type="PANTHER" id="PTHR13720:SF16">
    <property type="entry name" value="ECHINODERM MICROTUBULE-ASSOCIATED PROTEIN-LIKE 5"/>
    <property type="match status" value="1"/>
</dbReference>
<dbReference type="Pfam" id="PF23409">
    <property type="entry name" value="Beta-prop_EML"/>
    <property type="match status" value="2"/>
</dbReference>
<feature type="region of interest" description="Disordered" evidence="6">
    <location>
        <begin position="605"/>
        <end position="627"/>
    </location>
</feature>
<dbReference type="GeneTree" id="ENSGT00940000156613"/>
<dbReference type="Pfam" id="PF23414">
    <property type="entry name" value="Beta-prop_EML_2"/>
    <property type="match status" value="2"/>
</dbReference>
<dbReference type="PROSITE" id="PS00678">
    <property type="entry name" value="WD_REPEATS_1"/>
    <property type="match status" value="1"/>
</dbReference>
<evidence type="ECO:0000259" key="8">
    <source>
        <dbReference type="Pfam" id="PF23414"/>
    </source>
</evidence>
<dbReference type="InterPro" id="IPR015943">
    <property type="entry name" value="WD40/YVTN_repeat-like_dom_sf"/>
</dbReference>
<feature type="compositionally biased region" description="Basic and acidic residues" evidence="6">
    <location>
        <begin position="1319"/>
        <end position="1332"/>
    </location>
</feature>
<proteinExistence type="inferred from homology"/>
<dbReference type="SUPFAM" id="SSF50978">
    <property type="entry name" value="WD40 repeat-like"/>
    <property type="match status" value="2"/>
</dbReference>
<dbReference type="SUPFAM" id="SSF50998">
    <property type="entry name" value="Quinoprotein alcohol dehydrogenase-like"/>
    <property type="match status" value="1"/>
</dbReference>
<feature type="repeat" description="WD" evidence="5">
    <location>
        <begin position="892"/>
        <end position="922"/>
    </location>
</feature>
<comment type="similarity">
    <text evidence="1">Belongs to the WD repeat EMAP family.</text>
</comment>
<feature type="domain" description="EML-like second beta-propeller" evidence="8">
    <location>
        <begin position="324"/>
        <end position="588"/>
    </location>
</feature>
<feature type="domain" description="EML-like first beta-propeller" evidence="7">
    <location>
        <begin position="53"/>
        <end position="303"/>
    </location>
</feature>
<feature type="domain" description="EML-like second beta-propeller" evidence="8">
    <location>
        <begin position="994"/>
        <end position="1260"/>
    </location>
</feature>
<dbReference type="InterPro" id="IPR055439">
    <property type="entry name" value="Beta-prop_EML_1st"/>
</dbReference>
<feature type="region of interest" description="Disordered" evidence="6">
    <location>
        <begin position="1312"/>
        <end position="1332"/>
    </location>
</feature>
<dbReference type="InterPro" id="IPR036322">
    <property type="entry name" value="WD40_repeat_dom_sf"/>
</dbReference>
<evidence type="ECO:0000313" key="10">
    <source>
        <dbReference type="Proteomes" id="UP000694546"/>
    </source>
</evidence>
<dbReference type="InterPro" id="IPR011047">
    <property type="entry name" value="Quinoprotein_ADH-like_sf"/>
</dbReference>
<dbReference type="InterPro" id="IPR005108">
    <property type="entry name" value="HELP"/>
</dbReference>
<reference evidence="9" key="2">
    <citation type="submission" date="2025-09" db="UniProtKB">
        <authorList>
            <consortium name="Ensembl"/>
        </authorList>
    </citation>
    <scope>IDENTIFICATION</scope>
</reference>
<evidence type="ECO:0000256" key="6">
    <source>
        <dbReference type="SAM" id="MobiDB-lite"/>
    </source>
</evidence>
<dbReference type="SMART" id="SM00320">
    <property type="entry name" value="WD40"/>
    <property type="match status" value="17"/>
</dbReference>
<evidence type="ECO:0000256" key="1">
    <source>
        <dbReference type="ARBA" id="ARBA00006489"/>
    </source>
</evidence>
<dbReference type="GO" id="GO:0005929">
    <property type="term" value="C:cilium"/>
    <property type="evidence" value="ECO:0007669"/>
    <property type="project" value="UniProtKB-ARBA"/>
</dbReference>
<name>A0A8C5AF35_GADMO</name>
<keyword evidence="2 5" id="KW-0853">WD repeat</keyword>
<dbReference type="InterPro" id="IPR019775">
    <property type="entry name" value="WD40_repeat_CS"/>
</dbReference>
<feature type="compositionally biased region" description="Acidic residues" evidence="6">
    <location>
        <begin position="1274"/>
        <end position="1287"/>
    </location>
</feature>
<dbReference type="CDD" id="cd00200">
    <property type="entry name" value="WD40"/>
    <property type="match status" value="1"/>
</dbReference>
<feature type="domain" description="EML-like first beta-propeller" evidence="7">
    <location>
        <begin position="715"/>
        <end position="975"/>
    </location>
</feature>
<dbReference type="InterPro" id="IPR001680">
    <property type="entry name" value="WD40_rpt"/>
</dbReference>
<evidence type="ECO:0000256" key="5">
    <source>
        <dbReference type="PROSITE-ProRule" id="PRU00221"/>
    </source>
</evidence>
<organism evidence="9 10">
    <name type="scientific">Gadus morhua</name>
    <name type="common">Atlantic cod</name>
    <dbReference type="NCBI Taxonomy" id="8049"/>
    <lineage>
        <taxon>Eukaryota</taxon>
        <taxon>Metazoa</taxon>
        <taxon>Chordata</taxon>
        <taxon>Craniata</taxon>
        <taxon>Vertebrata</taxon>
        <taxon>Euteleostomi</taxon>
        <taxon>Actinopterygii</taxon>
        <taxon>Neopterygii</taxon>
        <taxon>Teleostei</taxon>
        <taxon>Neoteleostei</taxon>
        <taxon>Acanthomorphata</taxon>
        <taxon>Zeiogadaria</taxon>
        <taxon>Gadariae</taxon>
        <taxon>Gadiformes</taxon>
        <taxon>Gadoidei</taxon>
        <taxon>Gadidae</taxon>
        <taxon>Gadus</taxon>
    </lineage>
</organism>
<keyword evidence="3" id="KW-0493">Microtubule</keyword>
<dbReference type="InterPro" id="IPR055442">
    <property type="entry name" value="Beta-prop_EML-like_2nd"/>
</dbReference>
<sequence>MADRTAPNCHLRLEWVYGYRGHQCRNNLYYTAAKEIVYFVAGVGVVYNTREHKQKFYLGHNDDIISLALHPERVLVATGQVGKEPYICVWDSYTVQTVSILKDTHTHGIACLAFDLEGQCLVSVGLDAKNTICVWDWRRGKVLAVAPGHTDRIFDISWDLYQPSKLVSCGVKHIKFWSLCGNALTPRRGVFGKTGDLQTILCLACAKDEVTYSGALNGDIYVWKGISLLRTVLAAHGVREGERGREGGELAGRWKGVNVIQWPNHTWYHVYHYCVAQGCLSVRSVCWRGDHILVGTQDSEIFEVVVHDRNKPFLIMQGHCEGELWALAVHPTKPLAMTGSDDHSVRIWSLIDHALIARCNMEEPIRCAAVSTDGIHLALGMKDGSFTVLRVRDMTEVVHIKDRKEAVHELKYSPDGAHLAVGSNDSSVDVYGVVQRYKKVGECLGATSFITHMDWSTDSKFLQTNDGSGRRLFYRMPGGKEVSNREELKLLQWSSWTCVLGPEVNGIWPKYSEINDINSVDANFSNQVLVTADDYGMVKLLRYPCVRKGAKFKKYLGHSAHITNARWSHDYQWVITIGGADHSVFQWRFVPERKTKEALHIAPQETLADSYSEESDSDQSDVPEMDSEIEQETQLTYRRQVYKEDLPQLKEQCKEKHRAMAMKKREKAPGNGVKLHFIHGYRGYDCRSNLFYTQTGEIVYHVAAVGVVYNRQQNTQRFYMGHDDDILCLAIHPLKDYVATGQVGRDSSVHIWDTEQLKPMSVLRGFHQLGVCALDFSADGKRLASVGLDENHTIVLWDWRKGEKLSAIRGSKDKIFVVKINPYMPDKLITAGVKHIKFWHKAGGGLIGRKGSMGKTESMMCAVYGWTEEMVFSGTSSGDICIWRDLFLMKTVKAHDGPVFSMHALEKGFVTGGKDGIVALWDDTFERCLKTYAIKRSVLAPGSKGLLLEDNPSIRAISLGHGHILVGTKNGEILEVDKSGPITLLVQGHMEGEVWGLATHPHLPLCATVSDDKTLRIWDLSPSHCMLAVRKLRKGGRCCCFSPDGKALAVGLNDGSFLIVNADTLEDLVSFHHRKDLISDIRFSPGSGKYLAVASVDSFVDIYNVMSSKRVGVCKGSLNYITHLDWDKRGKLLQVNTGAKEQLFFEAPRGKRQTILASEVDKIDWNSWTCVLGPSVEGIWPVISEVTEVTSASLSSDKKVLATGDDLGYVKLFRYPVKGKYAKFKRYVAHSTHVTNVRWTHDDALLVTAGGADTCLMIWAHEAEGHREIRQCDSEESDIESEDDGGYDSDVTRENEITYTIKALSTNVRPMTGVKPHMQLKEPSADERYGAR</sequence>
<feature type="compositionally biased region" description="Acidic residues" evidence="6">
    <location>
        <begin position="611"/>
        <end position="627"/>
    </location>
</feature>
<reference evidence="9" key="1">
    <citation type="submission" date="2025-08" db="UniProtKB">
        <authorList>
            <consortium name="Ensembl"/>
        </authorList>
    </citation>
    <scope>IDENTIFICATION</scope>
</reference>
<protein>
    <submittedName>
        <fullName evidence="9">EMAP like 5</fullName>
    </submittedName>
</protein>
<feature type="region of interest" description="Disordered" evidence="6">
    <location>
        <begin position="1269"/>
        <end position="1291"/>
    </location>
</feature>
<feature type="repeat" description="WD" evidence="5">
    <location>
        <begin position="326"/>
        <end position="350"/>
    </location>
</feature>
<evidence type="ECO:0000256" key="4">
    <source>
        <dbReference type="ARBA" id="ARBA00022737"/>
    </source>
</evidence>
<evidence type="ECO:0000259" key="7">
    <source>
        <dbReference type="Pfam" id="PF23409"/>
    </source>
</evidence>
<keyword evidence="4" id="KW-0677">Repeat</keyword>
<feature type="repeat" description="WD" evidence="5">
    <location>
        <begin position="400"/>
        <end position="431"/>
    </location>
</feature>
<dbReference type="GO" id="GO:0005874">
    <property type="term" value="C:microtubule"/>
    <property type="evidence" value="ECO:0007669"/>
    <property type="project" value="UniProtKB-KW"/>
</dbReference>
<accession>A0A8C5AF35</accession>
<dbReference type="PANTHER" id="PTHR13720">
    <property type="entry name" value="WD-40 REPEAT PROTEIN"/>
    <property type="match status" value="1"/>
</dbReference>
<evidence type="ECO:0000256" key="3">
    <source>
        <dbReference type="ARBA" id="ARBA00022701"/>
    </source>
</evidence>
<dbReference type="Pfam" id="PF03451">
    <property type="entry name" value="HELP"/>
    <property type="match status" value="2"/>
</dbReference>